<dbReference type="RefSeq" id="WP_369600705.1">
    <property type="nucleotide sequence ID" value="NZ_CP154858.1"/>
</dbReference>
<dbReference type="PANTHER" id="PTHR11496:SF102">
    <property type="entry name" value="ALCOHOL DEHYDROGENASE 4"/>
    <property type="match status" value="1"/>
</dbReference>
<evidence type="ECO:0000256" key="4">
    <source>
        <dbReference type="ARBA" id="ARBA00023027"/>
    </source>
</evidence>
<dbReference type="PROSITE" id="PS00913">
    <property type="entry name" value="ADH_IRON_1"/>
    <property type="match status" value="1"/>
</dbReference>
<evidence type="ECO:0000256" key="1">
    <source>
        <dbReference type="ARBA" id="ARBA00001962"/>
    </source>
</evidence>
<dbReference type="CDD" id="cd14865">
    <property type="entry name" value="Fe-ADH-like"/>
    <property type="match status" value="1"/>
</dbReference>
<feature type="domain" description="Alcohol dehydrogenase iron-type/glycerol dehydrogenase GldA" evidence="6">
    <location>
        <begin position="12"/>
        <end position="182"/>
    </location>
</feature>
<dbReference type="InterPro" id="IPR001670">
    <property type="entry name" value="ADH_Fe/GldA"/>
</dbReference>
<evidence type="ECO:0000313" key="8">
    <source>
        <dbReference type="EMBL" id="XDT71680.1"/>
    </source>
</evidence>
<dbReference type="InterPro" id="IPR056798">
    <property type="entry name" value="ADH_Fe_C"/>
</dbReference>
<dbReference type="Pfam" id="PF25137">
    <property type="entry name" value="ADH_Fe_C"/>
    <property type="match status" value="1"/>
</dbReference>
<dbReference type="Pfam" id="PF00465">
    <property type="entry name" value="Fe-ADH"/>
    <property type="match status" value="1"/>
</dbReference>
<keyword evidence="3" id="KW-0560">Oxidoreductase</keyword>
<dbReference type="Gene3D" id="1.20.1090.10">
    <property type="entry name" value="Dehydroquinate synthase-like - alpha domain"/>
    <property type="match status" value="1"/>
</dbReference>
<feature type="compositionally biased region" description="Basic and acidic residues" evidence="5">
    <location>
        <begin position="435"/>
        <end position="447"/>
    </location>
</feature>
<evidence type="ECO:0000256" key="5">
    <source>
        <dbReference type="SAM" id="MobiDB-lite"/>
    </source>
</evidence>
<dbReference type="InterPro" id="IPR039697">
    <property type="entry name" value="Alcohol_dehydrogenase_Fe"/>
</dbReference>
<evidence type="ECO:0000259" key="6">
    <source>
        <dbReference type="Pfam" id="PF00465"/>
    </source>
</evidence>
<dbReference type="Gene3D" id="3.40.50.1970">
    <property type="match status" value="1"/>
</dbReference>
<dbReference type="InterPro" id="IPR036527">
    <property type="entry name" value="SCP2_sterol-bd_dom_sf"/>
</dbReference>
<dbReference type="AlphaFoldDB" id="A0AB39UU18"/>
<gene>
    <name evidence="8" type="ORF">AAIA72_12805</name>
</gene>
<dbReference type="PANTHER" id="PTHR11496">
    <property type="entry name" value="ALCOHOL DEHYDROGENASE"/>
    <property type="match status" value="1"/>
</dbReference>
<reference evidence="8" key="1">
    <citation type="submission" date="2024-05" db="EMBL/GenBank/DDBJ databases">
        <title>Genome sequencing of novel strain.</title>
        <authorList>
            <person name="Ganbat D."/>
            <person name="Ganbat S."/>
            <person name="Lee S.-J."/>
        </authorList>
    </citation>
    <scope>NUCLEOTIDE SEQUENCE</scope>
    <source>
        <strain evidence="8">SMD15-11</strain>
    </source>
</reference>
<dbReference type="GO" id="GO:0046872">
    <property type="term" value="F:metal ion binding"/>
    <property type="evidence" value="ECO:0007669"/>
    <property type="project" value="InterPro"/>
</dbReference>
<comment type="cofactor">
    <cofactor evidence="1">
        <name>Fe cation</name>
        <dbReference type="ChEBI" id="CHEBI:24875"/>
    </cofactor>
</comment>
<comment type="similarity">
    <text evidence="2">Belongs to the iron-containing alcohol dehydrogenase family.</text>
</comment>
<dbReference type="InterPro" id="IPR018211">
    <property type="entry name" value="ADH_Fe_CS"/>
</dbReference>
<accession>A0AB39UU18</accession>
<dbReference type="EMBL" id="CP154858">
    <property type="protein sequence ID" value="XDT71680.1"/>
    <property type="molecule type" value="Genomic_DNA"/>
</dbReference>
<dbReference type="FunFam" id="3.40.50.1970:FF:000003">
    <property type="entry name" value="Alcohol dehydrogenase, iron-containing"/>
    <property type="match status" value="1"/>
</dbReference>
<dbReference type="Gene3D" id="3.30.1050.10">
    <property type="entry name" value="SCP2 sterol-binding domain"/>
    <property type="match status" value="1"/>
</dbReference>
<evidence type="ECO:0000259" key="7">
    <source>
        <dbReference type="Pfam" id="PF25137"/>
    </source>
</evidence>
<protein>
    <submittedName>
        <fullName evidence="8">Iron-containing alcohol dehydrogenase</fullName>
    </submittedName>
</protein>
<dbReference type="GO" id="GO:0004022">
    <property type="term" value="F:alcohol dehydrogenase (NAD+) activity"/>
    <property type="evidence" value="ECO:0007669"/>
    <property type="project" value="TreeGrafter"/>
</dbReference>
<feature type="domain" description="Fe-containing alcohol dehydrogenase-like C-terminal" evidence="7">
    <location>
        <begin position="193"/>
        <end position="314"/>
    </location>
</feature>
<organism evidence="8">
    <name type="scientific">Thermohahella caldifontis</name>
    <dbReference type="NCBI Taxonomy" id="3142973"/>
    <lineage>
        <taxon>Bacteria</taxon>
        <taxon>Pseudomonadati</taxon>
        <taxon>Pseudomonadota</taxon>
        <taxon>Gammaproteobacteria</taxon>
        <taxon>Oceanospirillales</taxon>
        <taxon>Hahellaceae</taxon>
        <taxon>Thermohahella</taxon>
    </lineage>
</organism>
<evidence type="ECO:0000256" key="2">
    <source>
        <dbReference type="ARBA" id="ARBA00007358"/>
    </source>
</evidence>
<proteinExistence type="inferred from homology"/>
<feature type="region of interest" description="Disordered" evidence="5">
    <location>
        <begin position="427"/>
        <end position="455"/>
    </location>
</feature>
<dbReference type="SUPFAM" id="SSF56796">
    <property type="entry name" value="Dehydroquinate synthase-like"/>
    <property type="match status" value="1"/>
</dbReference>
<evidence type="ECO:0000256" key="3">
    <source>
        <dbReference type="ARBA" id="ARBA00023002"/>
    </source>
</evidence>
<dbReference type="PROSITE" id="PS00060">
    <property type="entry name" value="ADH_IRON_2"/>
    <property type="match status" value="1"/>
</dbReference>
<sequence length="591" mass="64304">MQLADFFEFHMPTRVLYGPDLIDHLRDAVSEWQGRRVMLITDRVLEELGLAERVRQGLTAAGMVVLDTFSEVPPDSTIDTVEACARAGRACKADALVALGGGSVLDTAKVANLLMVRGGQATDHMGAYMLGQTALLPLMAIPTTAGTGSEVTKVAIIADPEQGMKLPFAETQFFPDVAILDPTLTRTLPPLHTAITGMDALTHAIEAYVSRESQPASDALALYVIEQINQWLVPACQNPDDLQARGAMLVCSCLAGMAFTQSMVGIVHGIAHALGGHSHIPHGLANALVLPEGMAWNLPAAPERCARIAEALGLGLPHPTEVAARWLRLTPLRALAEPLQRFRPAERWLQMRLGEAAIERIRQLNRELAAVTGMPLNLKDAGLAALDDAVLETLTGSALADGSMLYNPREVDAEAVRRILRRLHQARTTPLEPARGSRDGTDADPAHGGKRRSRFDSSDTLYDVLGAFYERLLTDPELGPRLAGADLCVRFVYEEPDAVVTLDGHEQPPRLVLGPPPADMREPDVTLYMKADFAHEFWMGRANLIRALTRRQVRSRGNVPQAVRLLPILKPAFRLYPAYLRERGLDALLGA</sequence>
<name>A0AB39UU18_9GAMM</name>
<keyword evidence="4" id="KW-0520">NAD</keyword>
<dbReference type="SUPFAM" id="SSF55718">
    <property type="entry name" value="SCP-like"/>
    <property type="match status" value="1"/>
</dbReference>
<dbReference type="KEGG" id="tcd:AAIA72_12805"/>